<sequence length="195" mass="22852">QIKTFIGNYLSKYEEIENIILFGSLASGRFNENSDIDICILFKPSTPKSMETAIFNYFLNLGKELDRSIQCIFFFPEDIKNWDTIFVENILAEGQLLFGNSNYFTTLIKALEFKPYQIITLNLRALNSSAKMKLKRILYGYKTSKKYSEKIYRYQKRGLVKELQGIKLGRGFILTYILLKECKHNLIYQLNPKDF</sequence>
<dbReference type="Gene3D" id="3.30.460.10">
    <property type="entry name" value="Beta Polymerase, domain 2"/>
    <property type="match status" value="1"/>
</dbReference>
<dbReference type="SUPFAM" id="SSF81301">
    <property type="entry name" value="Nucleotidyltransferase"/>
    <property type="match status" value="1"/>
</dbReference>
<dbReference type="AlphaFoldDB" id="X0YHA8"/>
<protein>
    <recommendedName>
        <fullName evidence="1">Polymerase beta nucleotidyltransferase domain-containing protein</fullName>
    </recommendedName>
</protein>
<dbReference type="PANTHER" id="PTHR33933:SF3">
    <property type="entry name" value="PROTEIN ADENYLYLTRANSFERASE MJ0604-RELATED"/>
    <property type="match status" value="1"/>
</dbReference>
<dbReference type="InterPro" id="IPR041633">
    <property type="entry name" value="Polbeta"/>
</dbReference>
<name>X0YHA8_9ZZZZ</name>
<accession>X0YHA8</accession>
<dbReference type="Pfam" id="PF18765">
    <property type="entry name" value="Polbeta"/>
    <property type="match status" value="1"/>
</dbReference>
<feature type="non-terminal residue" evidence="2">
    <location>
        <position position="1"/>
    </location>
</feature>
<comment type="caution">
    <text evidence="2">The sequence shown here is derived from an EMBL/GenBank/DDBJ whole genome shotgun (WGS) entry which is preliminary data.</text>
</comment>
<dbReference type="EMBL" id="BART01008574">
    <property type="protein sequence ID" value="GAG55300.1"/>
    <property type="molecule type" value="Genomic_DNA"/>
</dbReference>
<dbReference type="PANTHER" id="PTHR33933">
    <property type="entry name" value="NUCLEOTIDYLTRANSFERASE"/>
    <property type="match status" value="1"/>
</dbReference>
<dbReference type="CDD" id="cd05403">
    <property type="entry name" value="NT_KNTase_like"/>
    <property type="match status" value="1"/>
</dbReference>
<feature type="domain" description="Polymerase beta nucleotidyltransferase" evidence="1">
    <location>
        <begin position="6"/>
        <end position="101"/>
    </location>
</feature>
<dbReference type="InterPro" id="IPR043519">
    <property type="entry name" value="NT_sf"/>
</dbReference>
<reference evidence="2" key="1">
    <citation type="journal article" date="2014" name="Front. Microbiol.">
        <title>High frequency of phylogenetically diverse reductive dehalogenase-homologous genes in deep subseafloor sedimentary metagenomes.</title>
        <authorList>
            <person name="Kawai M."/>
            <person name="Futagami T."/>
            <person name="Toyoda A."/>
            <person name="Takaki Y."/>
            <person name="Nishi S."/>
            <person name="Hori S."/>
            <person name="Arai W."/>
            <person name="Tsubouchi T."/>
            <person name="Morono Y."/>
            <person name="Uchiyama I."/>
            <person name="Ito T."/>
            <person name="Fujiyama A."/>
            <person name="Inagaki F."/>
            <person name="Takami H."/>
        </authorList>
    </citation>
    <scope>NUCLEOTIDE SEQUENCE</scope>
    <source>
        <strain evidence="2">Expedition CK06-06</strain>
    </source>
</reference>
<evidence type="ECO:0000259" key="1">
    <source>
        <dbReference type="Pfam" id="PF18765"/>
    </source>
</evidence>
<proteinExistence type="predicted"/>
<gene>
    <name evidence="2" type="ORF">S01H4_19254</name>
</gene>
<organism evidence="2">
    <name type="scientific">marine sediment metagenome</name>
    <dbReference type="NCBI Taxonomy" id="412755"/>
    <lineage>
        <taxon>unclassified sequences</taxon>
        <taxon>metagenomes</taxon>
        <taxon>ecological metagenomes</taxon>
    </lineage>
</organism>
<evidence type="ECO:0000313" key="2">
    <source>
        <dbReference type="EMBL" id="GAG55300.1"/>
    </source>
</evidence>
<dbReference type="InterPro" id="IPR052548">
    <property type="entry name" value="Type_VII_TA_antitoxin"/>
</dbReference>